<accession>A0A6A6NUE3</accession>
<gene>
    <name evidence="1" type="ORF">BDY21DRAFT_77777</name>
</gene>
<protein>
    <submittedName>
        <fullName evidence="1">Uncharacterized protein</fullName>
    </submittedName>
</protein>
<evidence type="ECO:0000313" key="2">
    <source>
        <dbReference type="Proteomes" id="UP000799766"/>
    </source>
</evidence>
<keyword evidence="2" id="KW-1185">Reference proteome</keyword>
<dbReference type="AlphaFoldDB" id="A0A6A6NUE3"/>
<evidence type="ECO:0000313" key="1">
    <source>
        <dbReference type="EMBL" id="KAF2455052.1"/>
    </source>
</evidence>
<sequence length="200" mass="22165">MVDISSTSQSATLVCGLDDHDKPPRCFASGWLSAKTCILEHRVSSFRTEFRWTAIPGTSAYVRSSKLSKVCDSRCSKTGYNSMSGTLLLASCSLTTVSFISRSRTYILGLRSQRALIYSNPEMHTIALFASLKARPQTCGFVGNPKCSAQKTDSKTWNFVRGCIVVWLYMLRYAGWLGLEALLRVRAGLKSRKKKGKKGK</sequence>
<proteinExistence type="predicted"/>
<dbReference type="Proteomes" id="UP000799766">
    <property type="component" value="Unassembled WGS sequence"/>
</dbReference>
<name>A0A6A6NUE3_9PEZI</name>
<organism evidence="1 2">
    <name type="scientific">Lineolata rhizophorae</name>
    <dbReference type="NCBI Taxonomy" id="578093"/>
    <lineage>
        <taxon>Eukaryota</taxon>
        <taxon>Fungi</taxon>
        <taxon>Dikarya</taxon>
        <taxon>Ascomycota</taxon>
        <taxon>Pezizomycotina</taxon>
        <taxon>Dothideomycetes</taxon>
        <taxon>Dothideomycetes incertae sedis</taxon>
        <taxon>Lineolatales</taxon>
        <taxon>Lineolataceae</taxon>
        <taxon>Lineolata</taxon>
    </lineage>
</organism>
<dbReference type="EMBL" id="MU001688">
    <property type="protein sequence ID" value="KAF2455052.1"/>
    <property type="molecule type" value="Genomic_DNA"/>
</dbReference>
<reference evidence="1" key="1">
    <citation type="journal article" date="2020" name="Stud. Mycol.">
        <title>101 Dothideomycetes genomes: a test case for predicting lifestyles and emergence of pathogens.</title>
        <authorList>
            <person name="Haridas S."/>
            <person name="Albert R."/>
            <person name="Binder M."/>
            <person name="Bloem J."/>
            <person name="Labutti K."/>
            <person name="Salamov A."/>
            <person name="Andreopoulos B."/>
            <person name="Baker S."/>
            <person name="Barry K."/>
            <person name="Bills G."/>
            <person name="Bluhm B."/>
            <person name="Cannon C."/>
            <person name="Castanera R."/>
            <person name="Culley D."/>
            <person name="Daum C."/>
            <person name="Ezra D."/>
            <person name="Gonzalez J."/>
            <person name="Henrissat B."/>
            <person name="Kuo A."/>
            <person name="Liang C."/>
            <person name="Lipzen A."/>
            <person name="Lutzoni F."/>
            <person name="Magnuson J."/>
            <person name="Mondo S."/>
            <person name="Nolan M."/>
            <person name="Ohm R."/>
            <person name="Pangilinan J."/>
            <person name="Park H.-J."/>
            <person name="Ramirez L."/>
            <person name="Alfaro M."/>
            <person name="Sun H."/>
            <person name="Tritt A."/>
            <person name="Yoshinaga Y."/>
            <person name="Zwiers L.-H."/>
            <person name="Turgeon B."/>
            <person name="Goodwin S."/>
            <person name="Spatafora J."/>
            <person name="Crous P."/>
            <person name="Grigoriev I."/>
        </authorList>
    </citation>
    <scope>NUCLEOTIDE SEQUENCE</scope>
    <source>
        <strain evidence="1">ATCC 16933</strain>
    </source>
</reference>